<comment type="similarity">
    <text evidence="2">Belongs to the ABC transporter superfamily.</text>
</comment>
<dbReference type="NCBIfam" id="NF010167">
    <property type="entry name" value="PRK13648.1"/>
    <property type="match status" value="2"/>
</dbReference>
<evidence type="ECO:0000256" key="6">
    <source>
        <dbReference type="ARBA" id="ARBA00022840"/>
    </source>
</evidence>
<dbReference type="InterPro" id="IPR015856">
    <property type="entry name" value="ABC_transpr_CbiO/EcfA_su"/>
</dbReference>
<keyword evidence="6 11" id="KW-0067">ATP-binding</keyword>
<dbReference type="PROSITE" id="PS50893">
    <property type="entry name" value="ABC_TRANSPORTER_2"/>
    <property type="match status" value="2"/>
</dbReference>
<dbReference type="GO" id="GO:0016887">
    <property type="term" value="F:ATP hydrolysis activity"/>
    <property type="evidence" value="ECO:0007669"/>
    <property type="project" value="InterPro"/>
</dbReference>
<evidence type="ECO:0000256" key="3">
    <source>
        <dbReference type="ARBA" id="ARBA00022448"/>
    </source>
</evidence>
<evidence type="ECO:0000256" key="8">
    <source>
        <dbReference type="ARBA" id="ARBA00023136"/>
    </source>
</evidence>
<evidence type="ECO:0000256" key="2">
    <source>
        <dbReference type="ARBA" id="ARBA00005417"/>
    </source>
</evidence>
<evidence type="ECO:0000259" key="10">
    <source>
        <dbReference type="PROSITE" id="PS50893"/>
    </source>
</evidence>
<dbReference type="CDD" id="cd03225">
    <property type="entry name" value="ABC_cobalt_CbiO_domain1"/>
    <property type="match status" value="2"/>
</dbReference>
<evidence type="ECO:0000256" key="5">
    <source>
        <dbReference type="ARBA" id="ARBA00022741"/>
    </source>
</evidence>
<keyword evidence="7" id="KW-1278">Translocase</keyword>
<evidence type="ECO:0000313" key="11">
    <source>
        <dbReference type="EMBL" id="MBA2880084.1"/>
    </source>
</evidence>
<dbReference type="InterPro" id="IPR003439">
    <property type="entry name" value="ABC_transporter-like_ATP-bd"/>
</dbReference>
<comment type="caution">
    <text evidence="11">The sequence shown here is derived from an EMBL/GenBank/DDBJ whole genome shotgun (WGS) entry which is preliminary data.</text>
</comment>
<feature type="domain" description="ABC transporter" evidence="10">
    <location>
        <begin position="19"/>
        <end position="249"/>
    </location>
</feature>
<name>A0A7W0HJD3_9BACT</name>
<dbReference type="EMBL" id="JACDUS010000001">
    <property type="protein sequence ID" value="MBA2880084.1"/>
    <property type="molecule type" value="Genomic_DNA"/>
</dbReference>
<evidence type="ECO:0000256" key="7">
    <source>
        <dbReference type="ARBA" id="ARBA00022967"/>
    </source>
</evidence>
<feature type="compositionally biased region" description="Basic residues" evidence="9">
    <location>
        <begin position="562"/>
        <end position="571"/>
    </location>
</feature>
<dbReference type="PANTHER" id="PTHR43553:SF24">
    <property type="entry name" value="ENERGY-COUPLING FACTOR TRANSPORTER ATP-BINDING PROTEIN ECFA1"/>
    <property type="match status" value="1"/>
</dbReference>
<accession>A0A7W0HJD3</accession>
<dbReference type="Gene3D" id="3.40.50.300">
    <property type="entry name" value="P-loop containing nucleotide triphosphate hydrolases"/>
    <property type="match status" value="2"/>
</dbReference>
<dbReference type="InterPro" id="IPR027417">
    <property type="entry name" value="P-loop_NTPase"/>
</dbReference>
<dbReference type="AlphaFoldDB" id="A0A7W0HJD3"/>
<comment type="subcellular location">
    <subcellularLocation>
        <location evidence="1">Cell membrane</location>
    </subcellularLocation>
</comment>
<keyword evidence="4" id="KW-1003">Cell membrane</keyword>
<dbReference type="Proteomes" id="UP000525298">
    <property type="component" value="Unassembled WGS sequence"/>
</dbReference>
<evidence type="ECO:0000313" key="12">
    <source>
        <dbReference type="Proteomes" id="UP000525298"/>
    </source>
</evidence>
<gene>
    <name evidence="11" type="ORF">HNR65_000391</name>
</gene>
<dbReference type="InterPro" id="IPR017871">
    <property type="entry name" value="ABC_transporter-like_CS"/>
</dbReference>
<dbReference type="InterPro" id="IPR003593">
    <property type="entry name" value="AAA+_ATPase"/>
</dbReference>
<evidence type="ECO:0000256" key="9">
    <source>
        <dbReference type="SAM" id="MobiDB-lite"/>
    </source>
</evidence>
<dbReference type="InterPro" id="IPR050095">
    <property type="entry name" value="ECF_ABC_transporter_ATP-bd"/>
</dbReference>
<keyword evidence="5" id="KW-0547">Nucleotide-binding</keyword>
<dbReference type="Pfam" id="PF00005">
    <property type="entry name" value="ABC_tran"/>
    <property type="match status" value="2"/>
</dbReference>
<organism evidence="11 12">
    <name type="scientific">Desulfosalsimonas propionicica</name>
    <dbReference type="NCBI Taxonomy" id="332175"/>
    <lineage>
        <taxon>Bacteria</taxon>
        <taxon>Pseudomonadati</taxon>
        <taxon>Thermodesulfobacteriota</taxon>
        <taxon>Desulfobacteria</taxon>
        <taxon>Desulfobacterales</taxon>
        <taxon>Desulfosalsimonadaceae</taxon>
        <taxon>Desulfosalsimonas</taxon>
    </lineage>
</organism>
<dbReference type="FunFam" id="3.40.50.300:FF:000224">
    <property type="entry name" value="Energy-coupling factor transporter ATP-binding protein EcfA"/>
    <property type="match status" value="1"/>
</dbReference>
<keyword evidence="3" id="KW-0813">Transport</keyword>
<evidence type="ECO:0000256" key="1">
    <source>
        <dbReference type="ARBA" id="ARBA00004236"/>
    </source>
</evidence>
<keyword evidence="8" id="KW-0472">Membrane</keyword>
<feature type="compositionally biased region" description="Basic and acidic residues" evidence="9">
    <location>
        <begin position="572"/>
        <end position="609"/>
    </location>
</feature>
<protein>
    <submittedName>
        <fullName evidence="11">Energy-coupling factor transporter ATP-binding protein EcfA2</fullName>
    </submittedName>
</protein>
<dbReference type="RefSeq" id="WP_181549751.1">
    <property type="nucleotide sequence ID" value="NZ_JACDUS010000001.1"/>
</dbReference>
<feature type="region of interest" description="Disordered" evidence="9">
    <location>
        <begin position="556"/>
        <end position="609"/>
    </location>
</feature>
<evidence type="ECO:0000256" key="4">
    <source>
        <dbReference type="ARBA" id="ARBA00022475"/>
    </source>
</evidence>
<feature type="domain" description="ABC transporter" evidence="10">
    <location>
        <begin position="285"/>
        <end position="514"/>
    </location>
</feature>
<dbReference type="GO" id="GO:0042626">
    <property type="term" value="F:ATPase-coupled transmembrane transporter activity"/>
    <property type="evidence" value="ECO:0007669"/>
    <property type="project" value="TreeGrafter"/>
</dbReference>
<keyword evidence="12" id="KW-1185">Reference proteome</keyword>
<reference evidence="11 12" key="1">
    <citation type="submission" date="2020-07" db="EMBL/GenBank/DDBJ databases">
        <title>Genomic Encyclopedia of Type Strains, Phase IV (KMG-IV): sequencing the most valuable type-strain genomes for metagenomic binning, comparative biology and taxonomic classification.</title>
        <authorList>
            <person name="Goeker M."/>
        </authorList>
    </citation>
    <scope>NUCLEOTIDE SEQUENCE [LARGE SCALE GENOMIC DNA]</scope>
    <source>
        <strain evidence="11 12">DSM 17721</strain>
    </source>
</reference>
<proteinExistence type="inferred from homology"/>
<dbReference type="SUPFAM" id="SSF52540">
    <property type="entry name" value="P-loop containing nucleoside triphosphate hydrolases"/>
    <property type="match status" value="2"/>
</dbReference>
<dbReference type="GO" id="GO:0043190">
    <property type="term" value="C:ATP-binding cassette (ABC) transporter complex"/>
    <property type="evidence" value="ECO:0007669"/>
    <property type="project" value="TreeGrafter"/>
</dbReference>
<dbReference type="SMART" id="SM00382">
    <property type="entry name" value="AAA"/>
    <property type="match status" value="2"/>
</dbReference>
<dbReference type="GO" id="GO:0005524">
    <property type="term" value="F:ATP binding"/>
    <property type="evidence" value="ECO:0007669"/>
    <property type="project" value="UniProtKB-KW"/>
</dbReference>
<sequence length="609" mass="68361">MHETHEIREPRPAAGPLLFKVCGLSYQYPDGTAALSGISAEIRPGERVALAGQNGSGKTTLIKLLSGLLDPAGGQVWYRDKPLAGENLDRARLEIGVLFQDPDDQLFMHTIIEDAAFGPRQQGLSEKDAHTAASRALDRVGLLHLAYKAPHNLSFGQKKRAALAGLLAMDPEVLLLDEPTANLDPGQEQVFLDLLKDFSGTLICISHDLIFLYELCQRAIILDHGRVQHNYTMRELVSQRQTLREHGLDFSFRMVVAPENPDAGPEDASCRPRPVSAKDPGRGLVQLHNYCYRYPDGTPALQGIDLLICKGERISVVGENGAGKSTLLSCLTGLCQGRGGYLYDGEPVTGQTRKRMWRKIGMVFQDCADQLFCASVREEVSFGLRQLGCSRAETAARVKEALSLVRLEGFEDRVPLHLSGGERRRLALACILVMEPELLILDEPTAGLDPQGEQLLLDILQKLHTTLLLVSHDIFFIQQLTRRTLVMHQGRIMEDLPMQAFMEDQKLGDLNGLSYMYKLRCTRDIQALQHEHEHSHEHQHLHTHPHRHGDMVHEHLHEHTHTHAHRFAHAHPGRDQSHDHAPRRYHEHDHADHDAQPHEHMHEKTNETA</sequence>
<dbReference type="PANTHER" id="PTHR43553">
    <property type="entry name" value="HEAVY METAL TRANSPORTER"/>
    <property type="match status" value="1"/>
</dbReference>
<dbReference type="PROSITE" id="PS00211">
    <property type="entry name" value="ABC_TRANSPORTER_1"/>
    <property type="match status" value="2"/>
</dbReference>